<organism evidence="3 4">
    <name type="scientific">Tanacetum coccineum</name>
    <dbReference type="NCBI Taxonomy" id="301880"/>
    <lineage>
        <taxon>Eukaryota</taxon>
        <taxon>Viridiplantae</taxon>
        <taxon>Streptophyta</taxon>
        <taxon>Embryophyta</taxon>
        <taxon>Tracheophyta</taxon>
        <taxon>Spermatophyta</taxon>
        <taxon>Magnoliopsida</taxon>
        <taxon>eudicotyledons</taxon>
        <taxon>Gunneridae</taxon>
        <taxon>Pentapetalae</taxon>
        <taxon>asterids</taxon>
        <taxon>campanulids</taxon>
        <taxon>Asterales</taxon>
        <taxon>Asteraceae</taxon>
        <taxon>Asteroideae</taxon>
        <taxon>Anthemideae</taxon>
        <taxon>Anthemidinae</taxon>
        <taxon>Tanacetum</taxon>
    </lineage>
</organism>
<reference evidence="3" key="1">
    <citation type="journal article" date="2022" name="Int. J. Mol. Sci.">
        <title>Draft Genome of Tanacetum Coccineum: Genomic Comparison of Closely Related Tanacetum-Family Plants.</title>
        <authorList>
            <person name="Yamashiro T."/>
            <person name="Shiraishi A."/>
            <person name="Nakayama K."/>
            <person name="Satake H."/>
        </authorList>
    </citation>
    <scope>NUCLEOTIDE SEQUENCE</scope>
</reference>
<keyword evidence="2" id="KW-0472">Membrane</keyword>
<proteinExistence type="predicted"/>
<evidence type="ECO:0000313" key="4">
    <source>
        <dbReference type="Proteomes" id="UP001151760"/>
    </source>
</evidence>
<gene>
    <name evidence="3" type="ORF">Tco_0874788</name>
</gene>
<keyword evidence="2" id="KW-1133">Transmembrane helix</keyword>
<sequence length="349" mass="39199">MAVAKGIVVGLEKDTDRDGFVLIRVQGIHNPLRVNITTIELVTSGLAVGNWVHLLDYNRNHSSIGILHSIDRDGSVTLGFIGLETLWKGRCSQLQMADPFSVGQFVMLKGNVLTPRFLWLHKREGIWATGKVVRILPNGCLVLQFLGKLLVKQRIEDHHWAVRPLMVACGVLMAVNFGFIVGHNMGSRLKKGRGSRTHGGFCWYLSTLPGDDIKAYNNRFHELVLMCPELVPTGKKKIERYVRGFPERIKETSHFFKSCGPLHEAFNRAPLNCSSKQFRILEVQGEIEAEWILVSLACIQISITVCPSEMLDCRNQLKETSREGFYSTKSSPWGGGSTRASLSRRKMVR</sequence>
<dbReference type="Proteomes" id="UP001151760">
    <property type="component" value="Unassembled WGS sequence"/>
</dbReference>
<keyword evidence="4" id="KW-1185">Reference proteome</keyword>
<keyword evidence="2" id="KW-0812">Transmembrane</keyword>
<feature type="transmembrane region" description="Helical" evidence="2">
    <location>
        <begin position="160"/>
        <end position="181"/>
    </location>
</feature>
<name>A0ABQ5BQH0_9ASTR</name>
<dbReference type="PANTHER" id="PTHR47209:SF10">
    <property type="entry name" value="E3 UBIQUITIN-PROTEIN LIGASE KEG-LIKE"/>
    <property type="match status" value="1"/>
</dbReference>
<dbReference type="EMBL" id="BQNB010013446">
    <property type="protein sequence ID" value="GJT16082.1"/>
    <property type="molecule type" value="Genomic_DNA"/>
</dbReference>
<reference evidence="3" key="2">
    <citation type="submission" date="2022-01" db="EMBL/GenBank/DDBJ databases">
        <authorList>
            <person name="Yamashiro T."/>
            <person name="Shiraishi A."/>
            <person name="Satake H."/>
            <person name="Nakayama K."/>
        </authorList>
    </citation>
    <scope>NUCLEOTIDE SEQUENCE</scope>
</reference>
<dbReference type="PANTHER" id="PTHR47209">
    <property type="entry name" value="OS06G0639500 PROTEIN"/>
    <property type="match status" value="1"/>
</dbReference>
<evidence type="ECO:0000313" key="3">
    <source>
        <dbReference type="EMBL" id="GJT16082.1"/>
    </source>
</evidence>
<feature type="region of interest" description="Disordered" evidence="1">
    <location>
        <begin position="325"/>
        <end position="349"/>
    </location>
</feature>
<evidence type="ECO:0000256" key="2">
    <source>
        <dbReference type="SAM" id="Phobius"/>
    </source>
</evidence>
<evidence type="ECO:0000256" key="1">
    <source>
        <dbReference type="SAM" id="MobiDB-lite"/>
    </source>
</evidence>
<accession>A0ABQ5BQH0</accession>
<comment type="caution">
    <text evidence="3">The sequence shown here is derived from an EMBL/GenBank/DDBJ whole genome shotgun (WGS) entry which is preliminary data.</text>
</comment>
<dbReference type="InterPro" id="IPR053293">
    <property type="entry name" value="OCM_Kinase"/>
</dbReference>
<protein>
    <submittedName>
        <fullName evidence="3">Uncharacterized protein</fullName>
    </submittedName>
</protein>